<name>A0A0K1YB05_9EURY</name>
<dbReference type="GO" id="GO:0005509">
    <property type="term" value="F:calcium ion binding"/>
    <property type="evidence" value="ECO:0007669"/>
    <property type="project" value="InterPro"/>
</dbReference>
<evidence type="ECO:0000259" key="2">
    <source>
        <dbReference type="PROSITE" id="PS50222"/>
    </source>
</evidence>
<keyword evidence="3" id="KW-0378">Hydrolase</keyword>
<keyword evidence="3" id="KW-0645">Protease</keyword>
<dbReference type="AlphaFoldDB" id="A0A0K1YB05"/>
<dbReference type="InterPro" id="IPR002048">
    <property type="entry name" value="EF_hand_dom"/>
</dbReference>
<feature type="region of interest" description="Disordered" evidence="1">
    <location>
        <begin position="140"/>
        <end position="160"/>
    </location>
</feature>
<dbReference type="PROSITE" id="PS50222">
    <property type="entry name" value="EF_HAND_2"/>
    <property type="match status" value="1"/>
</dbReference>
<evidence type="ECO:0000256" key="1">
    <source>
        <dbReference type="SAM" id="MobiDB-lite"/>
    </source>
</evidence>
<sequence>MSNSDAPRPLARIRQTEDPAVVVGVLLQLDELSLPELLARLETAVADERFADAESLLGFIQDRYQERAQTESQTRAKVQLSRTESVSDFAKSQNLTQYLQSATATSAQRTQLVTEVAAVIESEGDSGSISSAQQTIAATRQQERQFEQATQRAETATEEDSLPARVALTAVSVGSTQVGIESTTEMSITIVNAGDTPARDVEVRISAGDVTQIEQPAISVGTLDPDVSVNRTVTLRGARKGTGRVTVTATSANAGSTSESATVSVTGTETGEDTEPQSVVDEYDTNNDGEISIGEISTAAADFIDGNLSIQDISRIASEFLN</sequence>
<feature type="region of interest" description="Disordered" evidence="1">
    <location>
        <begin position="251"/>
        <end position="276"/>
    </location>
</feature>
<dbReference type="GO" id="GO:0008233">
    <property type="term" value="F:peptidase activity"/>
    <property type="evidence" value="ECO:0007669"/>
    <property type="project" value="UniProtKB-KW"/>
</dbReference>
<dbReference type="PROSITE" id="PS00018">
    <property type="entry name" value="EF_HAND_1"/>
    <property type="match status" value="1"/>
</dbReference>
<dbReference type="InterPro" id="IPR018247">
    <property type="entry name" value="EF_Hand_1_Ca_BS"/>
</dbReference>
<protein>
    <submittedName>
        <fullName evidence="3">Subtilisin-like serine protease</fullName>
    </submittedName>
</protein>
<evidence type="ECO:0000313" key="3">
    <source>
        <dbReference type="EMBL" id="AKY04310.1"/>
    </source>
</evidence>
<organism evidence="3">
    <name type="scientific">uncultured haloarchaeon</name>
    <dbReference type="NCBI Taxonomy" id="160804"/>
    <lineage>
        <taxon>Archaea</taxon>
        <taxon>Methanobacteriati</taxon>
        <taxon>Methanobacteriota</taxon>
        <taxon>Stenosarchaea group</taxon>
        <taxon>Halobacteria</taxon>
        <taxon>Halobacteriales</taxon>
        <taxon>Halobacteriaceae</taxon>
        <taxon>environmental samples</taxon>
    </lineage>
</organism>
<proteinExistence type="predicted"/>
<feature type="compositionally biased region" description="Polar residues" evidence="1">
    <location>
        <begin position="251"/>
        <end position="269"/>
    </location>
</feature>
<reference evidence="3" key="1">
    <citation type="journal article" date="2015" name="BMC Genomics">
        <title>Diversity of the cell-wall associated genomic island of the archaeon Haloquadratum walsbyi.</title>
        <authorList>
            <person name="Martin-Cuadrado A.B."/>
            <person name="Pasic L."/>
            <person name="Rodriguez-Valera F."/>
        </authorList>
    </citation>
    <scope>NUCLEOTIDE SEQUENCE</scope>
</reference>
<accession>A0A0K1YB05</accession>
<dbReference type="EMBL" id="KT322177">
    <property type="protein sequence ID" value="AKY04310.1"/>
    <property type="molecule type" value="Genomic_DNA"/>
</dbReference>
<feature type="domain" description="EF-hand" evidence="2">
    <location>
        <begin position="271"/>
        <end position="306"/>
    </location>
</feature>
<dbReference type="GO" id="GO:0006508">
    <property type="term" value="P:proteolysis"/>
    <property type="evidence" value="ECO:0007669"/>
    <property type="project" value="UniProtKB-KW"/>
</dbReference>